<organism evidence="2 3">
    <name type="scientific">Linum tenue</name>
    <dbReference type="NCBI Taxonomy" id="586396"/>
    <lineage>
        <taxon>Eukaryota</taxon>
        <taxon>Viridiplantae</taxon>
        <taxon>Streptophyta</taxon>
        <taxon>Embryophyta</taxon>
        <taxon>Tracheophyta</taxon>
        <taxon>Spermatophyta</taxon>
        <taxon>Magnoliopsida</taxon>
        <taxon>eudicotyledons</taxon>
        <taxon>Gunneridae</taxon>
        <taxon>Pentapetalae</taxon>
        <taxon>rosids</taxon>
        <taxon>fabids</taxon>
        <taxon>Malpighiales</taxon>
        <taxon>Linaceae</taxon>
        <taxon>Linum</taxon>
    </lineage>
</organism>
<proteinExistence type="predicted"/>
<evidence type="ECO:0000313" key="3">
    <source>
        <dbReference type="Proteomes" id="UP001154282"/>
    </source>
</evidence>
<gene>
    <name evidence="2" type="ORF">LITE_LOCUS49065</name>
</gene>
<dbReference type="Proteomes" id="UP001154282">
    <property type="component" value="Unassembled WGS sequence"/>
</dbReference>
<evidence type="ECO:0000256" key="1">
    <source>
        <dbReference type="SAM" id="Phobius"/>
    </source>
</evidence>
<keyword evidence="3" id="KW-1185">Reference proteome</keyword>
<dbReference type="EMBL" id="CAMGYJ010000011">
    <property type="protein sequence ID" value="CAI0559124.1"/>
    <property type="molecule type" value="Genomic_DNA"/>
</dbReference>
<reference evidence="2" key="1">
    <citation type="submission" date="2022-08" db="EMBL/GenBank/DDBJ databases">
        <authorList>
            <person name="Gutierrez-Valencia J."/>
        </authorList>
    </citation>
    <scope>NUCLEOTIDE SEQUENCE</scope>
</reference>
<evidence type="ECO:0000313" key="2">
    <source>
        <dbReference type="EMBL" id="CAI0559124.1"/>
    </source>
</evidence>
<keyword evidence="1" id="KW-0472">Membrane</keyword>
<keyword evidence="1" id="KW-1133">Transmembrane helix</keyword>
<comment type="caution">
    <text evidence="2">The sequence shown here is derived from an EMBL/GenBank/DDBJ whole genome shotgun (WGS) entry which is preliminary data.</text>
</comment>
<keyword evidence="1" id="KW-0812">Transmembrane</keyword>
<feature type="transmembrane region" description="Helical" evidence="1">
    <location>
        <begin position="18"/>
        <end position="37"/>
    </location>
</feature>
<name>A0AAV0RND6_9ROSI</name>
<dbReference type="AlphaFoldDB" id="A0AAV0RND6"/>
<accession>A0AAV0RND6</accession>
<sequence length="109" mass="12306">MFSVVLRCAPAIEFLPSFLQNSSLLSLYVFYVLFLNLCKQVRCITFFCREESCEAVKDDVKGPACRNVNCCLGVVEKDGVTFASGSSHWGYFFPNYVCSIVILTTYSER</sequence>
<protein>
    <submittedName>
        <fullName evidence="2">Uncharacterized protein</fullName>
    </submittedName>
</protein>